<evidence type="ECO:0000256" key="1">
    <source>
        <dbReference type="ARBA" id="ARBA00011271"/>
    </source>
</evidence>
<dbReference type="PANTHER" id="PTHR43822:SF2">
    <property type="entry name" value="HOMOACONITASE, MITOCHONDRIAL"/>
    <property type="match status" value="1"/>
</dbReference>
<proteinExistence type="predicted"/>
<evidence type="ECO:0000259" key="6">
    <source>
        <dbReference type="Pfam" id="PF00330"/>
    </source>
</evidence>
<dbReference type="Gene3D" id="3.30.499.10">
    <property type="entry name" value="Aconitase, domain 3"/>
    <property type="match status" value="1"/>
</dbReference>
<evidence type="ECO:0000313" key="7">
    <source>
        <dbReference type="EMBL" id="MEI2682878.1"/>
    </source>
</evidence>
<organism evidence="7 8">
    <name type="scientific">Erwinia aphidicola</name>
    <dbReference type="NCBI Taxonomy" id="68334"/>
    <lineage>
        <taxon>Bacteria</taxon>
        <taxon>Pseudomonadati</taxon>
        <taxon>Pseudomonadota</taxon>
        <taxon>Gammaproteobacteria</taxon>
        <taxon>Enterobacterales</taxon>
        <taxon>Erwiniaceae</taxon>
        <taxon>Erwinia</taxon>
    </lineage>
</organism>
<protein>
    <submittedName>
        <fullName evidence="7">Aconitase family protein</fullName>
    </submittedName>
</protein>
<sequence length="95" mass="10447">MQRFIMIPDCFVYSANAQANQNIRVMREFAAEQGIKYFKDVGTPQYKGICHIGLAEGGHIRPDEMLPGTDSHTVTAGELLLFAFARASGRIKTAG</sequence>
<dbReference type="PANTHER" id="PTHR43822">
    <property type="entry name" value="HOMOACONITASE, MITOCHONDRIAL-RELATED"/>
    <property type="match status" value="1"/>
</dbReference>
<evidence type="ECO:0000256" key="2">
    <source>
        <dbReference type="ARBA" id="ARBA00022723"/>
    </source>
</evidence>
<dbReference type="Pfam" id="PF00330">
    <property type="entry name" value="Aconitase"/>
    <property type="match status" value="1"/>
</dbReference>
<name>A0ABU8DHB4_ERWAP</name>
<dbReference type="InterPro" id="IPR036008">
    <property type="entry name" value="Aconitase_4Fe-4S_dom"/>
</dbReference>
<keyword evidence="2" id="KW-0479">Metal-binding</keyword>
<dbReference type="EMBL" id="JBANEI010000010">
    <property type="protein sequence ID" value="MEI2682878.1"/>
    <property type="molecule type" value="Genomic_DNA"/>
</dbReference>
<keyword evidence="4" id="KW-0411">Iron-sulfur</keyword>
<comment type="caution">
    <text evidence="7">The sequence shown here is derived from an EMBL/GenBank/DDBJ whole genome shotgun (WGS) entry which is preliminary data.</text>
</comment>
<dbReference type="InterPro" id="IPR050067">
    <property type="entry name" value="IPM_dehydratase_rel_enz"/>
</dbReference>
<evidence type="ECO:0000313" key="8">
    <source>
        <dbReference type="Proteomes" id="UP001306592"/>
    </source>
</evidence>
<dbReference type="InterPro" id="IPR001030">
    <property type="entry name" value="Acoase/IPM_deHydtase_lsu_aba"/>
</dbReference>
<dbReference type="Proteomes" id="UP001306592">
    <property type="component" value="Unassembled WGS sequence"/>
</dbReference>
<feature type="domain" description="Aconitase/3-isopropylmalate dehydratase large subunit alpha/beta/alpha" evidence="6">
    <location>
        <begin position="17"/>
        <end position="84"/>
    </location>
</feature>
<dbReference type="SUPFAM" id="SSF53732">
    <property type="entry name" value="Aconitase iron-sulfur domain"/>
    <property type="match status" value="1"/>
</dbReference>
<comment type="subunit">
    <text evidence="1">Heterodimer of LeuC and LeuD.</text>
</comment>
<evidence type="ECO:0000256" key="3">
    <source>
        <dbReference type="ARBA" id="ARBA00023004"/>
    </source>
</evidence>
<dbReference type="RefSeq" id="WP_336203326.1">
    <property type="nucleotide sequence ID" value="NZ_JBANEI010000010.1"/>
</dbReference>
<evidence type="ECO:0000256" key="5">
    <source>
        <dbReference type="ARBA" id="ARBA00023239"/>
    </source>
</evidence>
<keyword evidence="8" id="KW-1185">Reference proteome</keyword>
<keyword evidence="5" id="KW-0456">Lyase</keyword>
<gene>
    <name evidence="7" type="ORF">V8N49_14565</name>
</gene>
<dbReference type="InterPro" id="IPR015931">
    <property type="entry name" value="Acnase/IPM_dHydase_lsu_aba_1/3"/>
</dbReference>
<accession>A0ABU8DHB4</accession>
<keyword evidence="3" id="KW-0408">Iron</keyword>
<reference evidence="7 8" key="1">
    <citation type="submission" date="2024-02" db="EMBL/GenBank/DDBJ databases">
        <title>First report Erwinia aphidicola in onion in Chile.</title>
        <authorList>
            <person name="Valenzuela M."/>
            <person name="Pena M."/>
            <person name="Dutta B."/>
        </authorList>
    </citation>
    <scope>NUCLEOTIDE SEQUENCE [LARGE SCALE GENOMIC DNA]</scope>
    <source>
        <strain evidence="7 8">QCJ3A</strain>
    </source>
</reference>
<evidence type="ECO:0000256" key="4">
    <source>
        <dbReference type="ARBA" id="ARBA00023014"/>
    </source>
</evidence>